<accession>A0A8K0AFX7</accession>
<dbReference type="Proteomes" id="UP000838412">
    <property type="component" value="Chromosome 9"/>
</dbReference>
<dbReference type="Gene3D" id="2.40.20.10">
    <property type="entry name" value="Plasminogen Kringle 4"/>
    <property type="match status" value="1"/>
</dbReference>
<keyword evidence="5" id="KW-1185">Reference proteome</keyword>
<dbReference type="SMART" id="SM00130">
    <property type="entry name" value="KR"/>
    <property type="match status" value="1"/>
</dbReference>
<dbReference type="InterPro" id="IPR038178">
    <property type="entry name" value="Kringle_sf"/>
</dbReference>
<dbReference type="PANTHER" id="PTHR24261">
    <property type="entry name" value="PLASMINOGEN-RELATED"/>
    <property type="match status" value="1"/>
</dbReference>
<sequence>MTPYFHPHSGLEQNFCRAPDLNPCPWCYTVDPKTRWEFCFVCKATSASTNSTVPSRQTPQPKYPTVRPRGNVVVNAEKICAGGISRHPAGLGRTEPPAAGQDVEERGVKELRWVVTQQPLVFEFIMKSFIASMYLTTDRLLMLRSQ</sequence>
<reference evidence="4" key="1">
    <citation type="submission" date="2022-01" db="EMBL/GenBank/DDBJ databases">
        <authorList>
            <person name="Braso-Vives M."/>
        </authorList>
    </citation>
    <scope>NUCLEOTIDE SEQUENCE</scope>
</reference>
<protein>
    <submittedName>
        <fullName evidence="4">LPA protein</fullName>
    </submittedName>
</protein>
<dbReference type="SUPFAM" id="SSF57440">
    <property type="entry name" value="Kringle-like"/>
    <property type="match status" value="1"/>
</dbReference>
<evidence type="ECO:0000256" key="1">
    <source>
        <dbReference type="ARBA" id="ARBA00022572"/>
    </source>
</evidence>
<keyword evidence="1" id="KW-0420">Kringle</keyword>
<dbReference type="InterPro" id="IPR050759">
    <property type="entry name" value="Serine_protease_kringle"/>
</dbReference>
<gene>
    <name evidence="4" type="primary">LPA</name>
    <name evidence="4" type="ORF">BLAG_LOCUS25369</name>
</gene>
<dbReference type="PANTHER" id="PTHR24261:SF7">
    <property type="entry name" value="KRINGLE DOMAIN-CONTAINING PROTEIN"/>
    <property type="match status" value="1"/>
</dbReference>
<proteinExistence type="predicted"/>
<dbReference type="InterPro" id="IPR000001">
    <property type="entry name" value="Kringle"/>
</dbReference>
<organism evidence="4 5">
    <name type="scientific">Branchiostoma lanceolatum</name>
    <name type="common">Common lancelet</name>
    <name type="synonym">Amphioxus lanceolatum</name>
    <dbReference type="NCBI Taxonomy" id="7740"/>
    <lineage>
        <taxon>Eukaryota</taxon>
        <taxon>Metazoa</taxon>
        <taxon>Chordata</taxon>
        <taxon>Cephalochordata</taxon>
        <taxon>Leptocardii</taxon>
        <taxon>Amphioxiformes</taxon>
        <taxon>Branchiostomatidae</taxon>
        <taxon>Branchiostoma</taxon>
    </lineage>
</organism>
<evidence type="ECO:0000313" key="5">
    <source>
        <dbReference type="Proteomes" id="UP000838412"/>
    </source>
</evidence>
<evidence type="ECO:0000313" key="4">
    <source>
        <dbReference type="EMBL" id="CAH1274305.1"/>
    </source>
</evidence>
<feature type="domain" description="Kringle" evidence="3">
    <location>
        <begin position="1"/>
        <end position="44"/>
    </location>
</feature>
<dbReference type="InterPro" id="IPR013806">
    <property type="entry name" value="Kringle-like"/>
</dbReference>
<keyword evidence="2" id="KW-1015">Disulfide bond</keyword>
<evidence type="ECO:0000259" key="3">
    <source>
        <dbReference type="SMART" id="SM00130"/>
    </source>
</evidence>
<dbReference type="EMBL" id="OV696694">
    <property type="protein sequence ID" value="CAH1274305.1"/>
    <property type="molecule type" value="Genomic_DNA"/>
</dbReference>
<dbReference type="Pfam" id="PF00051">
    <property type="entry name" value="Kringle"/>
    <property type="match status" value="1"/>
</dbReference>
<name>A0A8K0AFX7_BRALA</name>
<evidence type="ECO:0000256" key="2">
    <source>
        <dbReference type="ARBA" id="ARBA00023157"/>
    </source>
</evidence>
<dbReference type="AlphaFoldDB" id="A0A8K0AFX7"/>